<gene>
    <name evidence="6" type="ORF">CQ006_01265</name>
</gene>
<dbReference type="Pfam" id="PF00691">
    <property type="entry name" value="OmpA"/>
    <property type="match status" value="1"/>
</dbReference>
<feature type="transmembrane region" description="Helical" evidence="4">
    <location>
        <begin position="210"/>
        <end position="233"/>
    </location>
</feature>
<dbReference type="PRINTS" id="PR01021">
    <property type="entry name" value="OMPADOMAIN"/>
</dbReference>
<dbReference type="InterPro" id="IPR050330">
    <property type="entry name" value="Bact_OuterMem_StrucFunc"/>
</dbReference>
<proteinExistence type="predicted"/>
<dbReference type="Pfam" id="PF06812">
    <property type="entry name" value="ImpA_N"/>
    <property type="match status" value="1"/>
</dbReference>
<sequence>MTALFEMRIRVGGDPRGFSEFTALREELAKLNHPACPDVDWAKVEQSCLALFQHNGADLQTACLYTLARGQRHGLEGITQGVVLLEALSREWARLWPPMASVRLDLLGWLFDQLQLLMRSMAMTAHSVPALAQLDTELARLHARLLPQGANPLLTLQALRLQVGSLIRRLEQSYASGERVLAPVRVITPTWVTPVVILPPPDVEPRRRRLALWLFAGALIIASLAGLGLRTWLANQDPPPPKPEPVRLDSLSLFDAGSAILKPGSTKVLINALVGIKAQPGWLIVIAGHTDATGVTEQNLALSHARASAVRDWMQQMGDIADSCFAVQGLAANQPIASNATEAGRTANRRVDIQLVPQVGACEQAVLTGERRPSA</sequence>
<dbReference type="InterPro" id="IPR036737">
    <property type="entry name" value="OmpA-like_sf"/>
</dbReference>
<comment type="subcellular location">
    <subcellularLocation>
        <location evidence="1">Cell outer membrane</location>
    </subcellularLocation>
</comment>
<feature type="domain" description="OmpA-like" evidence="5">
    <location>
        <begin position="241"/>
        <end position="359"/>
    </location>
</feature>
<organism evidence="6 7">
    <name type="scientific">Pseudomonas cedrina</name>
    <dbReference type="NCBI Taxonomy" id="651740"/>
    <lineage>
        <taxon>Bacteria</taxon>
        <taxon>Pseudomonadati</taxon>
        <taxon>Pseudomonadota</taxon>
        <taxon>Gammaproteobacteria</taxon>
        <taxon>Pseudomonadales</taxon>
        <taxon>Pseudomonadaceae</taxon>
        <taxon>Pseudomonas</taxon>
    </lineage>
</organism>
<dbReference type="AlphaFoldDB" id="A0A2S9E7Y4"/>
<comment type="caution">
    <text evidence="6">The sequence shown here is derived from an EMBL/GenBank/DDBJ whole genome shotgun (WGS) entry which is preliminary data.</text>
</comment>
<keyword evidence="6" id="KW-0282">Flagellum</keyword>
<accession>A0A2S9E7Y4</accession>
<dbReference type="GO" id="GO:0009279">
    <property type="term" value="C:cell outer membrane"/>
    <property type="evidence" value="ECO:0007669"/>
    <property type="project" value="UniProtKB-SubCell"/>
</dbReference>
<evidence type="ECO:0000259" key="5">
    <source>
        <dbReference type="PROSITE" id="PS51123"/>
    </source>
</evidence>
<evidence type="ECO:0000313" key="7">
    <source>
        <dbReference type="Proteomes" id="UP000239458"/>
    </source>
</evidence>
<protein>
    <submittedName>
        <fullName evidence="6">Flagellar motor protein MotB</fullName>
    </submittedName>
</protein>
<keyword evidence="4" id="KW-1133">Transmembrane helix</keyword>
<dbReference type="PROSITE" id="PS51123">
    <property type="entry name" value="OMPA_2"/>
    <property type="match status" value="1"/>
</dbReference>
<dbReference type="Proteomes" id="UP000239458">
    <property type="component" value="Unassembled WGS sequence"/>
</dbReference>
<dbReference type="InterPro" id="IPR010657">
    <property type="entry name" value="ImpA_N"/>
</dbReference>
<evidence type="ECO:0000256" key="2">
    <source>
        <dbReference type="ARBA" id="ARBA00023136"/>
    </source>
</evidence>
<dbReference type="CDD" id="cd07185">
    <property type="entry name" value="OmpA_C-like"/>
    <property type="match status" value="1"/>
</dbReference>
<evidence type="ECO:0000313" key="6">
    <source>
        <dbReference type="EMBL" id="PRC10962.1"/>
    </source>
</evidence>
<evidence type="ECO:0000256" key="3">
    <source>
        <dbReference type="PROSITE-ProRule" id="PRU00473"/>
    </source>
</evidence>
<dbReference type="PANTHER" id="PTHR30329:SF20">
    <property type="entry name" value="EXPORTED PROTEIN"/>
    <property type="match status" value="1"/>
</dbReference>
<evidence type="ECO:0000256" key="4">
    <source>
        <dbReference type="SAM" id="Phobius"/>
    </source>
</evidence>
<dbReference type="SUPFAM" id="SSF103088">
    <property type="entry name" value="OmpA-like"/>
    <property type="match status" value="1"/>
</dbReference>
<dbReference type="InterPro" id="IPR006664">
    <property type="entry name" value="OMP_bac"/>
</dbReference>
<dbReference type="EMBL" id="PCQE01000001">
    <property type="protein sequence ID" value="PRC10962.1"/>
    <property type="molecule type" value="Genomic_DNA"/>
</dbReference>
<dbReference type="PANTHER" id="PTHR30329">
    <property type="entry name" value="STATOR ELEMENT OF FLAGELLAR MOTOR COMPLEX"/>
    <property type="match status" value="1"/>
</dbReference>
<name>A0A2S9E7Y4_PSECE</name>
<keyword evidence="4" id="KW-0812">Transmembrane</keyword>
<dbReference type="RefSeq" id="WP_105227315.1">
    <property type="nucleotide sequence ID" value="NZ_PCQE01000001.1"/>
</dbReference>
<keyword evidence="6" id="KW-0969">Cilium</keyword>
<evidence type="ECO:0000256" key="1">
    <source>
        <dbReference type="ARBA" id="ARBA00004442"/>
    </source>
</evidence>
<dbReference type="Gene3D" id="3.30.1330.60">
    <property type="entry name" value="OmpA-like domain"/>
    <property type="match status" value="1"/>
</dbReference>
<dbReference type="InterPro" id="IPR006665">
    <property type="entry name" value="OmpA-like"/>
</dbReference>
<keyword evidence="2 3" id="KW-0472">Membrane</keyword>
<keyword evidence="6" id="KW-0966">Cell projection</keyword>
<reference evidence="6 7" key="1">
    <citation type="submission" date="2017-09" db="EMBL/GenBank/DDBJ databases">
        <title>Genomic, metabolic, and phenotypic characteristics of bacterial isolates from the natural microbiome of the model nematode Caenorhabditis elegans.</title>
        <authorList>
            <person name="Zimmermann J."/>
            <person name="Obeng N."/>
            <person name="Yang W."/>
            <person name="Obeng O."/>
            <person name="Kissoyan K."/>
            <person name="Pees B."/>
            <person name="Dirksen P."/>
            <person name="Hoppner M."/>
            <person name="Franke A."/>
            <person name="Rosenstiel P."/>
            <person name="Leippe M."/>
            <person name="Dierking K."/>
            <person name="Kaleta C."/>
            <person name="Schulenburg H."/>
        </authorList>
    </citation>
    <scope>NUCLEOTIDE SEQUENCE [LARGE SCALE GENOMIC DNA]</scope>
    <source>
        <strain evidence="6 7">MYb184</strain>
    </source>
</reference>